<geneLocation type="plasmid" evidence="2 3">
    <name>unnamed5</name>
</geneLocation>
<name>A0A975DKX4_9GAMM</name>
<dbReference type="RefSeq" id="WP_208844736.1">
    <property type="nucleotide sequence ID" value="NZ_CP072135.1"/>
</dbReference>
<gene>
    <name evidence="2" type="ORF">J5O05_20115</name>
</gene>
<dbReference type="EMBL" id="CP072135">
    <property type="protein sequence ID" value="QTH73117.1"/>
    <property type="molecule type" value="Genomic_DNA"/>
</dbReference>
<evidence type="ECO:0000256" key="1">
    <source>
        <dbReference type="SAM" id="Phobius"/>
    </source>
</evidence>
<evidence type="ECO:0000313" key="2">
    <source>
        <dbReference type="EMBL" id="QTH73117.1"/>
    </source>
</evidence>
<feature type="transmembrane region" description="Helical" evidence="1">
    <location>
        <begin position="21"/>
        <end position="45"/>
    </location>
</feature>
<dbReference type="AlphaFoldDB" id="A0A975DKX4"/>
<sequence>MSLISCRNSWMKNRLILTSEYLYRAFCAVFVSLSIDYRSIIVGAICNEVAVLKFMVFLSLLFVPCVYADSMDGCYLANENITSFSSEESEIRTTYVKIVKTSGDYFVEGLIWGANFHVCHVASPVEGSDGPLRMEYVENKLVYTQREAEDDINCKLEFSFQNNRLTIEDANQHCSRYIFYCGALVELNKVELPKVEYGCP</sequence>
<proteinExistence type="predicted"/>
<dbReference type="Proteomes" id="UP000664904">
    <property type="component" value="Plasmid unnamed5"/>
</dbReference>
<keyword evidence="2" id="KW-0614">Plasmid</keyword>
<organism evidence="2 3">
    <name type="scientific">Pseudoalteromonas xiamenensis</name>
    <dbReference type="NCBI Taxonomy" id="882626"/>
    <lineage>
        <taxon>Bacteria</taxon>
        <taxon>Pseudomonadati</taxon>
        <taxon>Pseudomonadota</taxon>
        <taxon>Gammaproteobacteria</taxon>
        <taxon>Alteromonadales</taxon>
        <taxon>Pseudoalteromonadaceae</taxon>
        <taxon>Pseudoalteromonas</taxon>
    </lineage>
</organism>
<keyword evidence="1" id="KW-1133">Transmembrane helix</keyword>
<evidence type="ECO:0000313" key="3">
    <source>
        <dbReference type="Proteomes" id="UP000664904"/>
    </source>
</evidence>
<reference evidence="2" key="1">
    <citation type="submission" date="2021-03" db="EMBL/GenBank/DDBJ databases">
        <title>Complete Genome of Pseudoalteromonas xiamenensis STKMTI.2, a new potential marine bacterium producing anti-Vibrio compounds.</title>
        <authorList>
            <person name="Handayani D.P."/>
            <person name="Isnansetyo A."/>
            <person name="Istiqomah I."/>
            <person name="Jumina J."/>
        </authorList>
    </citation>
    <scope>NUCLEOTIDE SEQUENCE</scope>
    <source>
        <strain evidence="2">STKMTI.2</strain>
        <plasmid evidence="2">unnamed5</plasmid>
    </source>
</reference>
<keyword evidence="1" id="KW-0812">Transmembrane</keyword>
<keyword evidence="3" id="KW-1185">Reference proteome</keyword>
<accession>A0A975DKX4</accession>
<keyword evidence="1" id="KW-0472">Membrane</keyword>
<feature type="transmembrane region" description="Helical" evidence="1">
    <location>
        <begin position="51"/>
        <end position="68"/>
    </location>
</feature>
<protein>
    <submittedName>
        <fullName evidence="2">Uncharacterized protein</fullName>
    </submittedName>
</protein>
<dbReference type="KEGG" id="pxi:J5O05_20115"/>